<evidence type="ECO:0000313" key="4">
    <source>
        <dbReference type="Proteomes" id="UP000317303"/>
    </source>
</evidence>
<dbReference type="EMBL" id="VLJV01000001">
    <property type="protein sequence ID" value="TWH20509.1"/>
    <property type="molecule type" value="Genomic_DNA"/>
</dbReference>
<feature type="signal peptide" evidence="2">
    <location>
        <begin position="1"/>
        <end position="25"/>
    </location>
</feature>
<dbReference type="AlphaFoldDB" id="A0A660CG62"/>
<name>A0A660CG62_9PSEU</name>
<feature type="chain" id="PRO_5024862020" description="Lipoprotein" evidence="2">
    <location>
        <begin position="26"/>
        <end position="284"/>
    </location>
</feature>
<evidence type="ECO:0000256" key="2">
    <source>
        <dbReference type="SAM" id="SignalP"/>
    </source>
</evidence>
<proteinExistence type="predicted"/>
<evidence type="ECO:0000256" key="1">
    <source>
        <dbReference type="SAM" id="MobiDB-lite"/>
    </source>
</evidence>
<keyword evidence="4" id="KW-1185">Reference proteome</keyword>
<comment type="caution">
    <text evidence="3">The sequence shown here is derived from an EMBL/GenBank/DDBJ whole genome shotgun (WGS) entry which is preliminary data.</text>
</comment>
<dbReference type="SUPFAM" id="SSF89392">
    <property type="entry name" value="Prokaryotic lipoproteins and lipoprotein localization factors"/>
    <property type="match status" value="1"/>
</dbReference>
<dbReference type="PROSITE" id="PS51257">
    <property type="entry name" value="PROKAR_LIPOPROTEIN"/>
    <property type="match status" value="1"/>
</dbReference>
<organism evidence="3 4">
    <name type="scientific">Prauserella rugosa</name>
    <dbReference type="NCBI Taxonomy" id="43354"/>
    <lineage>
        <taxon>Bacteria</taxon>
        <taxon>Bacillati</taxon>
        <taxon>Actinomycetota</taxon>
        <taxon>Actinomycetes</taxon>
        <taxon>Pseudonocardiales</taxon>
        <taxon>Pseudonocardiaceae</taxon>
        <taxon>Prauserella</taxon>
    </lineage>
</organism>
<feature type="region of interest" description="Disordered" evidence="1">
    <location>
        <begin position="260"/>
        <end position="284"/>
    </location>
</feature>
<dbReference type="InterPro" id="IPR029046">
    <property type="entry name" value="LolA/LolB/LppX"/>
</dbReference>
<sequence>MRKTALAAGAAALLLLAGCSGDDTASNGGGGGNGDGGSGVVGNLFGDANSLADAASQNTSEKKSAKFTMTMNMMGLQATAEGEGLYDGADSKQSMTMDMMGQKIDSIVVGDTMYMKMPQGMGGSADKPWMKQSLTAGDQSSQMMEYNDPSKMMEFIQKAGEITDSEETTVEGQQATHYKVALDFEKMAGELGGMAGGANAQEMAKKVGDLPMEVWLNDEQLPIKITMDLSEVMKQAAAEAGGNASGMSGDAKIEMTYSDWGTPVNIEEPPADQVGEMPTGAMPN</sequence>
<dbReference type="Proteomes" id="UP000317303">
    <property type="component" value="Unassembled WGS sequence"/>
</dbReference>
<dbReference type="OrthoDB" id="3427828at2"/>
<evidence type="ECO:0000313" key="3">
    <source>
        <dbReference type="EMBL" id="TWH20509.1"/>
    </source>
</evidence>
<keyword evidence="2" id="KW-0732">Signal</keyword>
<dbReference type="RefSeq" id="WP_030534258.1">
    <property type="nucleotide sequence ID" value="NZ_JOIJ01000027.1"/>
</dbReference>
<gene>
    <name evidence="3" type="ORF">JD82_02355</name>
</gene>
<protein>
    <recommendedName>
        <fullName evidence="5">Lipoprotein</fullName>
    </recommendedName>
</protein>
<reference evidence="3 4" key="1">
    <citation type="submission" date="2019-07" db="EMBL/GenBank/DDBJ databases">
        <title>R&amp;d 2014.</title>
        <authorList>
            <person name="Klenk H.-P."/>
        </authorList>
    </citation>
    <scope>NUCLEOTIDE SEQUENCE [LARGE SCALE GENOMIC DNA]</scope>
    <source>
        <strain evidence="3 4">DSM 43194</strain>
    </source>
</reference>
<dbReference type="Gene3D" id="2.50.20.20">
    <property type="match status" value="1"/>
</dbReference>
<evidence type="ECO:0008006" key="5">
    <source>
        <dbReference type="Google" id="ProtNLM"/>
    </source>
</evidence>
<accession>A0A660CG62</accession>